<dbReference type="InterPro" id="IPR016181">
    <property type="entry name" value="Acyl_CoA_acyltransferase"/>
</dbReference>
<dbReference type="GO" id="GO:0005737">
    <property type="term" value="C:cytoplasm"/>
    <property type="evidence" value="ECO:0007669"/>
    <property type="project" value="TreeGrafter"/>
</dbReference>
<gene>
    <name evidence="2" type="ORF">Val02_71760</name>
</gene>
<comment type="caution">
    <text evidence="2">The sequence shown here is derived from an EMBL/GenBank/DDBJ whole genome shotgun (WGS) entry which is preliminary data.</text>
</comment>
<dbReference type="PANTHER" id="PTHR43441:SF11">
    <property type="entry name" value="RIBOSOMAL-PROTEIN-SERINE ACETYLTRANSFERASE"/>
    <property type="match status" value="1"/>
</dbReference>
<keyword evidence="3" id="KW-1185">Reference proteome</keyword>
<sequence>MVTPAQLWPPFALSVHCGHIRLSAVTDADIGPLAALALGGVHEPGRMPFAFPWTEAPKEELPSRMAAYYWRKRATFSPEEWTLDLVVRVDGEIVGVQGFSAKDYAVVRTGETGSWLGQRFQGKGIGTAMRRTVCALFFDHLGAAEITSAAFLDNPASLAVSRKVGYVDNGTSRWRRRPGELAMLRRLVLTPERFVRPEHPLTVEGITEVRAAIGL</sequence>
<feature type="domain" description="N-acetyltransferase" evidence="1">
    <location>
        <begin position="20"/>
        <end position="188"/>
    </location>
</feature>
<dbReference type="AlphaFoldDB" id="A0A8J4DTK6"/>
<dbReference type="Gene3D" id="3.40.630.30">
    <property type="match status" value="1"/>
</dbReference>
<dbReference type="Proteomes" id="UP000619260">
    <property type="component" value="Unassembled WGS sequence"/>
</dbReference>
<dbReference type="PANTHER" id="PTHR43441">
    <property type="entry name" value="RIBOSOMAL-PROTEIN-SERINE ACETYLTRANSFERASE"/>
    <property type="match status" value="1"/>
</dbReference>
<dbReference type="InterPro" id="IPR000182">
    <property type="entry name" value="GNAT_dom"/>
</dbReference>
<evidence type="ECO:0000259" key="1">
    <source>
        <dbReference type="PROSITE" id="PS51186"/>
    </source>
</evidence>
<accession>A0A8J4DTK6</accession>
<dbReference type="RefSeq" id="WP_203903724.1">
    <property type="nucleotide sequence ID" value="NZ_BOPF01000034.1"/>
</dbReference>
<protein>
    <submittedName>
        <fullName evidence="2">Putative succinyl-CoA transferase</fullName>
    </submittedName>
</protein>
<reference evidence="2" key="1">
    <citation type="submission" date="2021-01" db="EMBL/GenBank/DDBJ databases">
        <title>Whole genome shotgun sequence of Virgisporangium aliadipatigenens NBRC 105644.</title>
        <authorList>
            <person name="Komaki H."/>
            <person name="Tamura T."/>
        </authorList>
    </citation>
    <scope>NUCLEOTIDE SEQUENCE</scope>
    <source>
        <strain evidence="2">NBRC 105644</strain>
    </source>
</reference>
<dbReference type="PROSITE" id="PS51186">
    <property type="entry name" value="GNAT"/>
    <property type="match status" value="1"/>
</dbReference>
<dbReference type="GO" id="GO:1990189">
    <property type="term" value="F:protein N-terminal-serine acetyltransferase activity"/>
    <property type="evidence" value="ECO:0007669"/>
    <property type="project" value="TreeGrafter"/>
</dbReference>
<dbReference type="InterPro" id="IPR051908">
    <property type="entry name" value="Ribosomal_N-acetyltransferase"/>
</dbReference>
<dbReference type="EMBL" id="BOPF01000034">
    <property type="protein sequence ID" value="GIJ50290.1"/>
    <property type="molecule type" value="Genomic_DNA"/>
</dbReference>
<dbReference type="SUPFAM" id="SSF55729">
    <property type="entry name" value="Acyl-CoA N-acyltransferases (Nat)"/>
    <property type="match status" value="1"/>
</dbReference>
<evidence type="ECO:0000313" key="2">
    <source>
        <dbReference type="EMBL" id="GIJ50290.1"/>
    </source>
</evidence>
<proteinExistence type="predicted"/>
<evidence type="ECO:0000313" key="3">
    <source>
        <dbReference type="Proteomes" id="UP000619260"/>
    </source>
</evidence>
<organism evidence="2 3">
    <name type="scientific">Virgisporangium aliadipatigenens</name>
    <dbReference type="NCBI Taxonomy" id="741659"/>
    <lineage>
        <taxon>Bacteria</taxon>
        <taxon>Bacillati</taxon>
        <taxon>Actinomycetota</taxon>
        <taxon>Actinomycetes</taxon>
        <taxon>Micromonosporales</taxon>
        <taxon>Micromonosporaceae</taxon>
        <taxon>Virgisporangium</taxon>
    </lineage>
</organism>
<keyword evidence="2" id="KW-0808">Transferase</keyword>
<dbReference type="Pfam" id="PF13302">
    <property type="entry name" value="Acetyltransf_3"/>
    <property type="match status" value="1"/>
</dbReference>
<name>A0A8J4DTK6_9ACTN</name>
<dbReference type="GO" id="GO:0008999">
    <property type="term" value="F:protein-N-terminal-alanine acetyltransferase activity"/>
    <property type="evidence" value="ECO:0007669"/>
    <property type="project" value="TreeGrafter"/>
</dbReference>